<name>A0A0G4LT01_VERLO</name>
<evidence type="ECO:0000313" key="3">
    <source>
        <dbReference type="Proteomes" id="UP000045706"/>
    </source>
</evidence>
<dbReference type="AlphaFoldDB" id="A0A0G4LT01"/>
<evidence type="ECO:0000256" key="1">
    <source>
        <dbReference type="SAM" id="MobiDB-lite"/>
    </source>
</evidence>
<accession>A0A0G4LT01</accession>
<dbReference type="EMBL" id="CVQI01017524">
    <property type="protein sequence ID" value="CRK25201.1"/>
    <property type="molecule type" value="Genomic_DNA"/>
</dbReference>
<feature type="region of interest" description="Disordered" evidence="1">
    <location>
        <begin position="46"/>
        <end position="67"/>
    </location>
</feature>
<organism evidence="2 3">
    <name type="scientific">Verticillium longisporum</name>
    <name type="common">Verticillium dahliae var. longisporum</name>
    <dbReference type="NCBI Taxonomy" id="100787"/>
    <lineage>
        <taxon>Eukaryota</taxon>
        <taxon>Fungi</taxon>
        <taxon>Dikarya</taxon>
        <taxon>Ascomycota</taxon>
        <taxon>Pezizomycotina</taxon>
        <taxon>Sordariomycetes</taxon>
        <taxon>Hypocreomycetidae</taxon>
        <taxon>Glomerellales</taxon>
        <taxon>Plectosphaerellaceae</taxon>
        <taxon>Verticillium</taxon>
    </lineage>
</organism>
<dbReference type="Proteomes" id="UP000045706">
    <property type="component" value="Unassembled WGS sequence"/>
</dbReference>
<gene>
    <name evidence="2" type="ORF">BN1723_018204</name>
</gene>
<sequence>MWSSTRISWRRVSLLTCTPPSSSPTQRSWPTLSTVSSLSSVLPRRCASPRRLRSSSRRVGRGPSVSC</sequence>
<feature type="compositionally biased region" description="Basic residues" evidence="1">
    <location>
        <begin position="47"/>
        <end position="60"/>
    </location>
</feature>
<evidence type="ECO:0000313" key="2">
    <source>
        <dbReference type="EMBL" id="CRK25201.1"/>
    </source>
</evidence>
<reference evidence="3" key="1">
    <citation type="submission" date="2015-05" db="EMBL/GenBank/DDBJ databases">
        <authorList>
            <person name="Fogelqvist Johan"/>
        </authorList>
    </citation>
    <scope>NUCLEOTIDE SEQUENCE [LARGE SCALE GENOMIC DNA]</scope>
</reference>
<proteinExistence type="predicted"/>
<protein>
    <submittedName>
        <fullName evidence="2">Uncharacterized protein</fullName>
    </submittedName>
</protein>